<feature type="transmembrane region" description="Helical" evidence="5">
    <location>
        <begin position="347"/>
        <end position="368"/>
    </location>
</feature>
<name>A0A8S9QML2_BRACR</name>
<evidence type="ECO:0000256" key="4">
    <source>
        <dbReference type="ARBA" id="ARBA00023136"/>
    </source>
</evidence>
<evidence type="ECO:0000259" key="6">
    <source>
        <dbReference type="PROSITE" id="PS50850"/>
    </source>
</evidence>
<reference evidence="7" key="1">
    <citation type="submission" date="2019-12" db="EMBL/GenBank/DDBJ databases">
        <title>Genome sequencing and annotation of Brassica cretica.</title>
        <authorList>
            <person name="Studholme D.J."/>
            <person name="Sarris P."/>
        </authorList>
    </citation>
    <scope>NUCLEOTIDE SEQUENCE</scope>
    <source>
        <strain evidence="7">PFS-109/04</strain>
        <tissue evidence="7">Leaf</tissue>
    </source>
</reference>
<dbReference type="InterPro" id="IPR005828">
    <property type="entry name" value="MFS_sugar_transport-like"/>
</dbReference>
<evidence type="ECO:0000256" key="1">
    <source>
        <dbReference type="ARBA" id="ARBA00004141"/>
    </source>
</evidence>
<feature type="transmembrane region" description="Helical" evidence="5">
    <location>
        <begin position="200"/>
        <end position="221"/>
    </location>
</feature>
<dbReference type="PROSITE" id="PS50850">
    <property type="entry name" value="MFS"/>
    <property type="match status" value="1"/>
</dbReference>
<accession>A0A8S9QML2</accession>
<evidence type="ECO:0000256" key="2">
    <source>
        <dbReference type="ARBA" id="ARBA00022692"/>
    </source>
</evidence>
<keyword evidence="2 5" id="KW-0812">Transmembrane</keyword>
<gene>
    <name evidence="7" type="ORF">F2Q69_00021105</name>
</gene>
<feature type="domain" description="Major facilitator superfamily (MFS) profile" evidence="6">
    <location>
        <begin position="35"/>
        <end position="492"/>
    </location>
</feature>
<feature type="transmembrane region" description="Helical" evidence="5">
    <location>
        <begin position="467"/>
        <end position="487"/>
    </location>
</feature>
<dbReference type="InterPro" id="IPR036259">
    <property type="entry name" value="MFS_trans_sf"/>
</dbReference>
<feature type="transmembrane region" description="Helical" evidence="5">
    <location>
        <begin position="314"/>
        <end position="335"/>
    </location>
</feature>
<evidence type="ECO:0000256" key="5">
    <source>
        <dbReference type="SAM" id="Phobius"/>
    </source>
</evidence>
<feature type="transmembrane region" description="Helical" evidence="5">
    <location>
        <begin position="568"/>
        <end position="595"/>
    </location>
</feature>
<dbReference type="Gene3D" id="1.20.1250.20">
    <property type="entry name" value="MFS general substrate transporter like domains"/>
    <property type="match status" value="1"/>
</dbReference>
<feature type="transmembrane region" description="Helical" evidence="5">
    <location>
        <begin position="116"/>
        <end position="133"/>
    </location>
</feature>
<comment type="caution">
    <text evidence="7">The sequence shown here is derived from an EMBL/GenBank/DDBJ whole genome shotgun (WGS) entry which is preliminary data.</text>
</comment>
<dbReference type="InterPro" id="IPR020846">
    <property type="entry name" value="MFS_dom"/>
</dbReference>
<organism evidence="7 8">
    <name type="scientific">Brassica cretica</name>
    <name type="common">Mustard</name>
    <dbReference type="NCBI Taxonomy" id="69181"/>
    <lineage>
        <taxon>Eukaryota</taxon>
        <taxon>Viridiplantae</taxon>
        <taxon>Streptophyta</taxon>
        <taxon>Embryophyta</taxon>
        <taxon>Tracheophyta</taxon>
        <taxon>Spermatophyta</taxon>
        <taxon>Magnoliopsida</taxon>
        <taxon>eudicotyledons</taxon>
        <taxon>Gunneridae</taxon>
        <taxon>Pentapetalae</taxon>
        <taxon>rosids</taxon>
        <taxon>malvids</taxon>
        <taxon>Brassicales</taxon>
        <taxon>Brassicaceae</taxon>
        <taxon>Brassiceae</taxon>
        <taxon>Brassica</taxon>
    </lineage>
</organism>
<dbReference type="CDD" id="cd17378">
    <property type="entry name" value="MFS_OCT_plant"/>
    <property type="match status" value="1"/>
</dbReference>
<keyword evidence="4 5" id="KW-0472">Membrane</keyword>
<keyword evidence="3 5" id="KW-1133">Transmembrane helix</keyword>
<dbReference type="GO" id="GO:0016020">
    <property type="term" value="C:membrane"/>
    <property type="evidence" value="ECO:0007669"/>
    <property type="project" value="UniProtKB-SubCell"/>
</dbReference>
<dbReference type="GO" id="GO:0022857">
    <property type="term" value="F:transmembrane transporter activity"/>
    <property type="evidence" value="ECO:0007669"/>
    <property type="project" value="InterPro"/>
</dbReference>
<feature type="transmembrane region" description="Helical" evidence="5">
    <location>
        <begin position="375"/>
        <end position="395"/>
    </location>
</feature>
<evidence type="ECO:0000313" key="7">
    <source>
        <dbReference type="EMBL" id="KAF3539948.1"/>
    </source>
</evidence>
<dbReference type="SUPFAM" id="SSF103473">
    <property type="entry name" value="MFS general substrate transporter"/>
    <property type="match status" value="1"/>
</dbReference>
<feature type="transmembrane region" description="Helical" evidence="5">
    <location>
        <begin position="407"/>
        <end position="427"/>
    </location>
</feature>
<feature type="transmembrane region" description="Helical" evidence="5">
    <location>
        <begin position="175"/>
        <end position="193"/>
    </location>
</feature>
<proteinExistence type="predicted"/>
<dbReference type="Proteomes" id="UP000712600">
    <property type="component" value="Unassembled WGS sequence"/>
</dbReference>
<protein>
    <recommendedName>
        <fullName evidence="6">Major facilitator superfamily (MFS) profile domain-containing protein</fullName>
    </recommendedName>
</protein>
<comment type="subcellular location">
    <subcellularLocation>
        <location evidence="1">Membrane</location>
        <topology evidence="1">Multi-pass membrane protein</topology>
    </subcellularLocation>
</comment>
<dbReference type="EMBL" id="QGKX02001290">
    <property type="protein sequence ID" value="KAF3539948.1"/>
    <property type="molecule type" value="Genomic_DNA"/>
</dbReference>
<feature type="transmembrane region" description="Helical" evidence="5">
    <location>
        <begin position="227"/>
        <end position="249"/>
    </location>
</feature>
<dbReference type="PANTHER" id="PTHR24064">
    <property type="entry name" value="SOLUTE CARRIER FAMILY 22 MEMBER"/>
    <property type="match status" value="1"/>
</dbReference>
<evidence type="ECO:0000256" key="3">
    <source>
        <dbReference type="ARBA" id="ARBA00022989"/>
    </source>
</evidence>
<dbReference type="AlphaFoldDB" id="A0A8S9QML2"/>
<evidence type="ECO:0000313" key="8">
    <source>
        <dbReference type="Proteomes" id="UP000712600"/>
    </source>
</evidence>
<feature type="transmembrane region" description="Helical" evidence="5">
    <location>
        <begin position="145"/>
        <end position="169"/>
    </location>
</feature>
<dbReference type="Pfam" id="PF00083">
    <property type="entry name" value="Sugar_tr"/>
    <property type="match status" value="1"/>
</dbReference>
<feature type="transmembrane region" description="Helical" evidence="5">
    <location>
        <begin position="439"/>
        <end position="461"/>
    </location>
</feature>
<sequence>MAKLTQPLLNDSNSSPPRSLDDTIERYIGSFGWAQFLQATLVSFSGVFDAQQTFISVFTDFEPKWHCTESFCHDSISNICILPKTSWCWDFPPHVSVISEWGLQCSGSFVKGLPESSFFVGCLIGGLILSTLADSSLGRKNMLFLSCLLMSISTMLTVFSPNIWVYAFLRFVNGFGRATIGTCALVLSTELVGKRWRGRVGIMSFFGFMLGFLSLPAMAYLNRGNSWRILYIWTSVPTIIYCVLVRYFVCESPRWLFVRGRREEAISILKRVASIPMSDGTMSFSSLPTEEEEDEKPSVNIYAAMKVLVEKRWALRRLTAVMAVAFGIGLVYYGMPLALSNLDFNVYMSAAFNALMDLPANLITLFLVDKLSRRNALIGFTALGGVSSVLIFALPNMRIGSHGTLQLVLELISYFCACSAFNIEMIYTIELFPTCVRNSAIAMTRQALVLGGVFSPIMVAAGRKNGFWSFGLFGLAIGLLGLFAVALPETRGSDLCDTMDEEECKDRQGNNDIISIISGSWLKEYIIIVRPSFKTLSEREYQETALLPFHDAGGVLGRRRRASAYLSLSMILLLSVLIIFSSFCFFISAVTVALLDAGTSLWRLFVGMCWRPLRGTVLTGFGSLWGTPLHTVLRSTFNHRVYASNPWVYFPESYPHGSAPHQPDPPSSLACCLPRVSVVSTSCSSLVVVSAATINTPSQTDISSRRQLGVEDGSCWLSFYRSARSVIFRGIPLTVSPPLHLHPQAISTAFTIRSGSEASLAPPGK</sequence>